<comment type="subunit">
    <text evidence="4">Homotetramer.</text>
</comment>
<feature type="active site" description="Schiff-base intermediate with substrate" evidence="12">
    <location>
        <position position="193"/>
    </location>
</feature>
<dbReference type="InterPro" id="IPR002220">
    <property type="entry name" value="DapA-like"/>
</dbReference>
<reference evidence="15" key="1">
    <citation type="journal article" date="2008" name="Insect Biochem. Mol. Biol.">
        <title>The genome of a lepidopteran model insect, the silkworm Bombyx mori.</title>
        <authorList>
            <consortium name="International Silkworm Genome Consortium"/>
        </authorList>
    </citation>
    <scope>NUCLEOTIDE SEQUENCE [LARGE SCALE GENOMIC DNA]</scope>
    <source>
        <strain evidence="15">p50T</strain>
    </source>
</reference>
<organism evidence="14 15">
    <name type="scientific">Bombyx mori</name>
    <name type="common">Silk moth</name>
    <dbReference type="NCBI Taxonomy" id="7091"/>
    <lineage>
        <taxon>Eukaryota</taxon>
        <taxon>Metazoa</taxon>
        <taxon>Ecdysozoa</taxon>
        <taxon>Arthropoda</taxon>
        <taxon>Hexapoda</taxon>
        <taxon>Insecta</taxon>
        <taxon>Pterygota</taxon>
        <taxon>Neoptera</taxon>
        <taxon>Endopterygota</taxon>
        <taxon>Lepidoptera</taxon>
        <taxon>Glossata</taxon>
        <taxon>Ditrysia</taxon>
        <taxon>Bombycoidea</taxon>
        <taxon>Bombycidae</taxon>
        <taxon>Bombycinae</taxon>
        <taxon>Bombyx</taxon>
    </lineage>
</organism>
<keyword evidence="8" id="KW-0704">Schiff base</keyword>
<evidence type="ECO:0000256" key="13">
    <source>
        <dbReference type="SAM" id="SignalP"/>
    </source>
</evidence>
<evidence type="ECO:0000313" key="14">
    <source>
        <dbReference type="EnsemblMetazoa" id="XP_037876352.1"/>
    </source>
</evidence>
<dbReference type="GO" id="GO:0008747">
    <property type="term" value="F:N-acetylneuraminate lyase activity"/>
    <property type="evidence" value="ECO:0007669"/>
    <property type="project" value="UniProtKB-EC"/>
</dbReference>
<evidence type="ECO:0000313" key="15">
    <source>
        <dbReference type="Proteomes" id="UP000005204"/>
    </source>
</evidence>
<name>A0A8R2M798_BOMMO</name>
<dbReference type="PANTHER" id="PTHR12128:SF21">
    <property type="entry name" value="N-ACETYLNEURAMINATE LYASE"/>
    <property type="match status" value="1"/>
</dbReference>
<feature type="active site" description="Proton donor/acceptor" evidence="12">
    <location>
        <position position="163"/>
    </location>
</feature>
<dbReference type="PIRSF" id="PIRSF001365">
    <property type="entry name" value="DHDPS"/>
    <property type="match status" value="1"/>
</dbReference>
<comment type="pathway">
    <text evidence="2">Amino-sugar metabolism; N-acetylneuraminate degradation.</text>
</comment>
<dbReference type="Gene3D" id="3.20.20.70">
    <property type="entry name" value="Aldolase class I"/>
    <property type="match status" value="1"/>
</dbReference>
<dbReference type="EC" id="4.1.3.3" evidence="5"/>
<keyword evidence="15" id="KW-1185">Reference proteome</keyword>
<keyword evidence="9" id="KW-0119">Carbohydrate metabolism</keyword>
<dbReference type="GeneID" id="101739659"/>
<evidence type="ECO:0000256" key="5">
    <source>
        <dbReference type="ARBA" id="ARBA00012911"/>
    </source>
</evidence>
<keyword evidence="13" id="KW-0732">Signal</keyword>
<proteinExistence type="inferred from homology"/>
<reference evidence="14" key="2">
    <citation type="submission" date="2022-06" db="UniProtKB">
        <authorList>
            <consortium name="EnsemblMetazoa"/>
        </authorList>
    </citation>
    <scope>IDENTIFICATION</scope>
    <source>
        <strain evidence="14">p50T (Dazao)</strain>
    </source>
</reference>
<dbReference type="RefSeq" id="XP_037876352.1">
    <property type="nucleotide sequence ID" value="XM_038020424.2"/>
</dbReference>
<evidence type="ECO:0000256" key="3">
    <source>
        <dbReference type="ARBA" id="ARBA00006324"/>
    </source>
</evidence>
<evidence type="ECO:0000256" key="8">
    <source>
        <dbReference type="ARBA" id="ARBA00023270"/>
    </source>
</evidence>
<dbReference type="Proteomes" id="UP000005204">
    <property type="component" value="Unassembled WGS sequence"/>
</dbReference>
<dbReference type="KEGG" id="bmor:101739659"/>
<evidence type="ECO:0000256" key="10">
    <source>
        <dbReference type="ARBA" id="ARBA00044906"/>
    </source>
</evidence>
<dbReference type="PANTHER" id="PTHR12128">
    <property type="entry name" value="DIHYDRODIPICOLINATE SYNTHASE"/>
    <property type="match status" value="1"/>
</dbReference>
<evidence type="ECO:0000256" key="6">
    <source>
        <dbReference type="ARBA" id="ARBA00022490"/>
    </source>
</evidence>
<comment type="catalytic activity">
    <reaction evidence="10">
        <text>aceneuramate = aldehydo-N-acetyl-D-mannosamine + pyruvate</text>
        <dbReference type="Rhea" id="RHEA:23296"/>
        <dbReference type="ChEBI" id="CHEBI:15361"/>
        <dbReference type="ChEBI" id="CHEBI:17122"/>
        <dbReference type="ChEBI" id="CHEBI:173083"/>
        <dbReference type="EC" id="4.1.3.3"/>
    </reaction>
</comment>
<dbReference type="AlphaFoldDB" id="A0A8R2M798"/>
<keyword evidence="6" id="KW-0963">Cytoplasm</keyword>
<dbReference type="EnsemblMetazoa" id="XM_038020424.1">
    <property type="protein sequence ID" value="XP_037876352.1"/>
    <property type="gene ID" value="LOC101739659"/>
</dbReference>
<evidence type="ECO:0000256" key="7">
    <source>
        <dbReference type="ARBA" id="ARBA00023239"/>
    </source>
</evidence>
<feature type="chain" id="PRO_5035913280" description="N-acetylneuraminate lyase" evidence="13">
    <location>
        <begin position="23"/>
        <end position="328"/>
    </location>
</feature>
<dbReference type="Pfam" id="PF00701">
    <property type="entry name" value="DHDPS"/>
    <property type="match status" value="1"/>
</dbReference>
<evidence type="ECO:0000256" key="9">
    <source>
        <dbReference type="ARBA" id="ARBA00023277"/>
    </source>
</evidence>
<sequence>MYSISGLTFLCVLIINVFDTKCEDYAEFNQKGVFATVFTPFNDDGSVNYKVIPKIATYLKYNGIDGVVVADTPGEGPNLNLCETKKLLDSWTTAGRPLGLKVVAQIGGSALPVIISLAKYAANLQVDALLVLPTPYYKPEDALQLVSLLELVAKAAPSLPIIYNDSHLSGLNVDMVSFFKLASERIPQFKGLKTKLEVALNVKSSNNLREDQNIYISDYLSISSALQAGFDTFFDVTASVYPELILEIIKSCKNSDDTAAIEAQQKLSHLTNKIIAKGGVIPGLKAAAEIVTGYKFGDPRQPLQPVSQEDKNDIKTILEENGCRISAF</sequence>
<feature type="signal peptide" evidence="13">
    <location>
        <begin position="1"/>
        <end position="22"/>
    </location>
</feature>
<comment type="similarity">
    <text evidence="3">Belongs to the DapA family. NanA subfamily.</text>
</comment>
<protein>
    <recommendedName>
        <fullName evidence="5">N-acetylneuraminate lyase</fullName>
        <ecNumber evidence="5">4.1.3.3</ecNumber>
    </recommendedName>
</protein>
<evidence type="ECO:0000256" key="2">
    <source>
        <dbReference type="ARBA" id="ARBA00004878"/>
    </source>
</evidence>
<dbReference type="SMART" id="SM01130">
    <property type="entry name" value="DHDPS"/>
    <property type="match status" value="1"/>
</dbReference>
<dbReference type="GO" id="GO:0005737">
    <property type="term" value="C:cytoplasm"/>
    <property type="evidence" value="ECO:0007669"/>
    <property type="project" value="UniProtKB-SubCell"/>
</dbReference>
<evidence type="ECO:0000256" key="4">
    <source>
        <dbReference type="ARBA" id="ARBA00011881"/>
    </source>
</evidence>
<evidence type="ECO:0000256" key="1">
    <source>
        <dbReference type="ARBA" id="ARBA00004496"/>
    </source>
</evidence>
<dbReference type="CDD" id="cd00408">
    <property type="entry name" value="DHDPS-like"/>
    <property type="match status" value="1"/>
</dbReference>
<evidence type="ECO:0000256" key="11">
    <source>
        <dbReference type="PIRNR" id="PIRNR001365"/>
    </source>
</evidence>
<accession>A0A8R2M798</accession>
<dbReference type="InterPro" id="IPR013785">
    <property type="entry name" value="Aldolase_TIM"/>
</dbReference>
<evidence type="ECO:0000256" key="12">
    <source>
        <dbReference type="PIRSR" id="PIRSR001365-1"/>
    </source>
</evidence>
<dbReference type="SUPFAM" id="SSF51569">
    <property type="entry name" value="Aldolase"/>
    <property type="match status" value="1"/>
</dbReference>
<comment type="subcellular location">
    <subcellularLocation>
        <location evidence="1">Cytoplasm</location>
    </subcellularLocation>
</comment>
<keyword evidence="7 11" id="KW-0456">Lyase</keyword>